<dbReference type="PROSITE" id="PS00681">
    <property type="entry name" value="CHAPERONINS_CPN10"/>
    <property type="match status" value="1"/>
</dbReference>
<organism evidence="7">
    <name type="scientific">Galeruca daurica</name>
    <dbReference type="NCBI Taxonomy" id="1651263"/>
    <lineage>
        <taxon>Eukaryota</taxon>
        <taxon>Metazoa</taxon>
        <taxon>Ecdysozoa</taxon>
        <taxon>Arthropoda</taxon>
        <taxon>Hexapoda</taxon>
        <taxon>Insecta</taxon>
        <taxon>Pterygota</taxon>
        <taxon>Neoptera</taxon>
        <taxon>Endopterygota</taxon>
        <taxon>Coleoptera</taxon>
        <taxon>Polyphaga</taxon>
        <taxon>Cucujiformia</taxon>
        <taxon>Chrysomeloidea</taxon>
        <taxon>Chrysomelidae</taxon>
        <taxon>Galerucinae</taxon>
        <taxon>Galerucites</taxon>
        <taxon>Galeruca</taxon>
    </lineage>
</organism>
<name>A0A2L1TG96_9CUCU</name>
<dbReference type="InterPro" id="IPR018369">
    <property type="entry name" value="Chaprnonin_Cpn10_CS"/>
</dbReference>
<reference evidence="7" key="1">
    <citation type="submission" date="2017-03" db="EMBL/GenBank/DDBJ databases">
        <authorList>
            <person name="Afonso C.L."/>
            <person name="Miller P.J."/>
            <person name="Scott M.A."/>
            <person name="Spackman E."/>
            <person name="Goraichik I."/>
            <person name="Dimitrov K.M."/>
            <person name="Suarez D.L."/>
            <person name="Swayne D.E."/>
        </authorList>
    </citation>
    <scope>NUCLEOTIDE SEQUENCE</scope>
</reference>
<evidence type="ECO:0000256" key="3">
    <source>
        <dbReference type="ARBA" id="ARBA00023186"/>
    </source>
</evidence>
<dbReference type="HAMAP" id="MF_00580">
    <property type="entry name" value="CH10"/>
    <property type="match status" value="1"/>
</dbReference>
<dbReference type="PRINTS" id="PR00297">
    <property type="entry name" value="CHAPERONIN10"/>
</dbReference>
<sequence length="110" mass="11970">MSAVPKIATAIKIKKIVPLMNRVLIKKAEAETQTKGGIVLPDKTKVKLQKGTVLAVGPGNKTDTGHVVPVNVCPGDEVILADYGGTRIELDKDEVYFLYRENEILAKLKD</sequence>
<dbReference type="InterPro" id="IPR037124">
    <property type="entry name" value="Chaperonin_GroES_sf"/>
</dbReference>
<dbReference type="EMBL" id="KY697914">
    <property type="protein sequence ID" value="AVF19697.1"/>
    <property type="molecule type" value="mRNA"/>
</dbReference>
<dbReference type="Gene3D" id="2.30.33.40">
    <property type="entry name" value="GroES chaperonin"/>
    <property type="match status" value="1"/>
</dbReference>
<evidence type="ECO:0000256" key="2">
    <source>
        <dbReference type="ARBA" id="ARBA00018842"/>
    </source>
</evidence>
<dbReference type="GO" id="GO:0005524">
    <property type="term" value="F:ATP binding"/>
    <property type="evidence" value="ECO:0007669"/>
    <property type="project" value="InterPro"/>
</dbReference>
<dbReference type="GO" id="GO:0051082">
    <property type="term" value="F:unfolded protein binding"/>
    <property type="evidence" value="ECO:0007669"/>
    <property type="project" value="TreeGrafter"/>
</dbReference>
<keyword evidence="3 6" id="KW-0143">Chaperone</keyword>
<accession>A0A2L1TG96</accession>
<dbReference type="EMBL" id="MG460308">
    <property type="protein sequence ID" value="AYA60781.1"/>
    <property type="molecule type" value="mRNA"/>
</dbReference>
<evidence type="ECO:0000256" key="1">
    <source>
        <dbReference type="ARBA" id="ARBA00006975"/>
    </source>
</evidence>
<gene>
    <name evidence="8" type="primary">hsp10</name>
</gene>
<evidence type="ECO:0000313" key="7">
    <source>
        <dbReference type="EMBL" id="AVF19697.1"/>
    </source>
</evidence>
<dbReference type="GO" id="GO:0046872">
    <property type="term" value="F:metal ion binding"/>
    <property type="evidence" value="ECO:0007669"/>
    <property type="project" value="TreeGrafter"/>
</dbReference>
<dbReference type="SMART" id="SM00883">
    <property type="entry name" value="Cpn10"/>
    <property type="match status" value="1"/>
</dbReference>
<dbReference type="SUPFAM" id="SSF50129">
    <property type="entry name" value="GroES-like"/>
    <property type="match status" value="1"/>
</dbReference>
<protein>
    <recommendedName>
        <fullName evidence="2">10 kDa heat shock protein, mitochondrial</fullName>
    </recommendedName>
    <alternativeName>
        <fullName evidence="4">10 kDa chaperonin</fullName>
    </alternativeName>
    <alternativeName>
        <fullName evidence="5">Chaperonin 10</fullName>
    </alternativeName>
</protein>
<dbReference type="GO" id="GO:0051087">
    <property type="term" value="F:protein-folding chaperone binding"/>
    <property type="evidence" value="ECO:0007669"/>
    <property type="project" value="TreeGrafter"/>
</dbReference>
<dbReference type="PANTHER" id="PTHR10772:SF0">
    <property type="entry name" value="10 KDA HEAT SHOCK PROTEIN, MITOCHONDRIAL"/>
    <property type="match status" value="1"/>
</dbReference>
<evidence type="ECO:0000256" key="5">
    <source>
        <dbReference type="ARBA" id="ARBA00031971"/>
    </source>
</evidence>
<dbReference type="InterPro" id="IPR020818">
    <property type="entry name" value="Chaperonin_GroES"/>
</dbReference>
<dbReference type="Pfam" id="PF00166">
    <property type="entry name" value="Cpn10"/>
    <property type="match status" value="1"/>
</dbReference>
<dbReference type="InterPro" id="IPR011032">
    <property type="entry name" value="GroES-like_sf"/>
</dbReference>
<evidence type="ECO:0000256" key="6">
    <source>
        <dbReference type="RuleBase" id="RU003479"/>
    </source>
</evidence>
<comment type="similarity">
    <text evidence="1 6">Belongs to the GroES chaperonin family.</text>
</comment>
<evidence type="ECO:0000256" key="4">
    <source>
        <dbReference type="ARBA" id="ARBA00029976"/>
    </source>
</evidence>
<dbReference type="CDD" id="cd00320">
    <property type="entry name" value="cpn10"/>
    <property type="match status" value="1"/>
</dbReference>
<reference evidence="8" key="2">
    <citation type="submission" date="2017-11" db="EMBL/GenBank/DDBJ databases">
        <title>Molecular cloning, characterization and expression analysis of a trehalase gene Gdhsp10 in Galeruca daurica (Coleoptera: Chrysomelidae).</title>
        <authorList>
            <person name="Chen L."/>
            <person name="Zhou X."/>
            <person name="Pang B."/>
        </authorList>
    </citation>
    <scope>NUCLEOTIDE SEQUENCE</scope>
</reference>
<keyword evidence="7" id="KW-0346">Stress response</keyword>
<evidence type="ECO:0000313" key="8">
    <source>
        <dbReference type="EMBL" id="AYA60781.1"/>
    </source>
</evidence>
<dbReference type="FunFam" id="2.30.33.40:FF:000002">
    <property type="entry name" value="10 kDa chaperonin, mitochondrial"/>
    <property type="match status" value="1"/>
</dbReference>
<dbReference type="GO" id="GO:0044183">
    <property type="term" value="F:protein folding chaperone"/>
    <property type="evidence" value="ECO:0007669"/>
    <property type="project" value="InterPro"/>
</dbReference>
<proteinExistence type="evidence at transcript level"/>
<dbReference type="GO" id="GO:0005759">
    <property type="term" value="C:mitochondrial matrix"/>
    <property type="evidence" value="ECO:0007669"/>
    <property type="project" value="TreeGrafter"/>
</dbReference>
<dbReference type="PANTHER" id="PTHR10772">
    <property type="entry name" value="10 KDA HEAT SHOCK PROTEIN"/>
    <property type="match status" value="1"/>
</dbReference>
<dbReference type="AlphaFoldDB" id="A0A2L1TG96"/>